<dbReference type="GO" id="GO:0006508">
    <property type="term" value="P:proteolysis"/>
    <property type="evidence" value="ECO:0007669"/>
    <property type="project" value="UniProtKB-KW"/>
</dbReference>
<feature type="region of interest" description="Disordered" evidence="7">
    <location>
        <begin position="252"/>
        <end position="271"/>
    </location>
</feature>
<evidence type="ECO:0000313" key="11">
    <source>
        <dbReference type="Proteomes" id="UP000019243"/>
    </source>
</evidence>
<dbReference type="PANTHER" id="PTHR47053:SF1">
    <property type="entry name" value="MUREIN DD-ENDOPEPTIDASE MEPH-RELATED"/>
    <property type="match status" value="1"/>
</dbReference>
<evidence type="ECO:0000259" key="9">
    <source>
        <dbReference type="PROSITE" id="PS51935"/>
    </source>
</evidence>
<feature type="chain" id="PRO_5038572966" evidence="8">
    <location>
        <begin position="22"/>
        <end position="393"/>
    </location>
</feature>
<comment type="caution">
    <text evidence="10">The sequence shown here is derived from an EMBL/GenBank/DDBJ whole genome shotgun (WGS) entry which is preliminary data.</text>
</comment>
<reference evidence="10 11" key="1">
    <citation type="submission" date="2012-12" db="EMBL/GenBank/DDBJ databases">
        <title>Novel taxa of Listeriaceae from agricultural environments in the United States.</title>
        <authorList>
            <person name="den Bakker H.C."/>
            <person name="Allred A."/>
            <person name="Warchocki S."/>
            <person name="Wright E.M."/>
            <person name="Burrell A."/>
            <person name="Nightingale K.K."/>
            <person name="Kephart D."/>
            <person name="Wiedmann M."/>
        </authorList>
    </citation>
    <scope>NUCLEOTIDE SEQUENCE [LARGE SCALE GENOMIC DNA]</scope>
    <source>
        <strain evidence="10 11">FSL F6-1037</strain>
    </source>
</reference>
<keyword evidence="5" id="KW-0788">Thiol protease</keyword>
<comment type="similarity">
    <text evidence="1">Belongs to the peptidase C40 family.</text>
</comment>
<evidence type="ECO:0000313" key="10">
    <source>
        <dbReference type="EMBL" id="EUJ40026.1"/>
    </source>
</evidence>
<name>W7CVW4_9LIST</name>
<dbReference type="PANTHER" id="PTHR47053">
    <property type="entry name" value="MUREIN DD-ENDOPEPTIDASE MEPH-RELATED"/>
    <property type="match status" value="1"/>
</dbReference>
<keyword evidence="4" id="KW-0378">Hydrolase</keyword>
<dbReference type="InterPro" id="IPR000064">
    <property type="entry name" value="NLP_P60_dom"/>
</dbReference>
<evidence type="ECO:0000256" key="8">
    <source>
        <dbReference type="SAM" id="SignalP"/>
    </source>
</evidence>
<feature type="domain" description="NlpC/P60" evidence="9">
    <location>
        <begin position="276"/>
        <end position="393"/>
    </location>
</feature>
<evidence type="ECO:0000256" key="5">
    <source>
        <dbReference type="ARBA" id="ARBA00022807"/>
    </source>
</evidence>
<dbReference type="Pfam" id="PF00877">
    <property type="entry name" value="NLPC_P60"/>
    <property type="match status" value="1"/>
</dbReference>
<dbReference type="AlphaFoldDB" id="W7CVW4"/>
<dbReference type="Gene3D" id="3.90.1720.10">
    <property type="entry name" value="endopeptidase domain like (from Nostoc punctiforme)"/>
    <property type="match status" value="1"/>
</dbReference>
<dbReference type="RefSeq" id="WP_035314375.1">
    <property type="nucleotide sequence ID" value="NZ_AODH01000022.1"/>
</dbReference>
<dbReference type="GO" id="GO:0008234">
    <property type="term" value="F:cysteine-type peptidase activity"/>
    <property type="evidence" value="ECO:0007669"/>
    <property type="project" value="UniProtKB-KW"/>
</dbReference>
<evidence type="ECO:0000256" key="4">
    <source>
        <dbReference type="ARBA" id="ARBA00022801"/>
    </source>
</evidence>
<gene>
    <name evidence="10" type="ORF">BCAMP_06260</name>
</gene>
<evidence type="ECO:0000256" key="7">
    <source>
        <dbReference type="SAM" id="MobiDB-lite"/>
    </source>
</evidence>
<dbReference type="InterPro" id="IPR051202">
    <property type="entry name" value="Peptidase_C40"/>
</dbReference>
<dbReference type="SUPFAM" id="SSF54001">
    <property type="entry name" value="Cysteine proteinases"/>
    <property type="match status" value="1"/>
</dbReference>
<organism evidence="10 11">
    <name type="scientific">Brochothrix campestris FSL F6-1037</name>
    <dbReference type="NCBI Taxonomy" id="1265861"/>
    <lineage>
        <taxon>Bacteria</taxon>
        <taxon>Bacillati</taxon>
        <taxon>Bacillota</taxon>
        <taxon>Bacilli</taxon>
        <taxon>Bacillales</taxon>
        <taxon>Listeriaceae</taxon>
        <taxon>Brochothrix</taxon>
    </lineage>
</organism>
<dbReference type="STRING" id="1265861.BCAMP_06260"/>
<proteinExistence type="inferred from homology"/>
<feature type="coiled-coil region" evidence="6">
    <location>
        <begin position="35"/>
        <end position="97"/>
    </location>
</feature>
<evidence type="ECO:0000256" key="2">
    <source>
        <dbReference type="ARBA" id="ARBA00022670"/>
    </source>
</evidence>
<feature type="signal peptide" evidence="8">
    <location>
        <begin position="1"/>
        <end position="21"/>
    </location>
</feature>
<keyword evidence="3 8" id="KW-0732">Signal</keyword>
<keyword evidence="11" id="KW-1185">Reference proteome</keyword>
<keyword evidence="6" id="KW-0175">Coiled coil</keyword>
<dbReference type="InterPro" id="IPR057309">
    <property type="entry name" value="PcsB_CC"/>
</dbReference>
<dbReference type="Gene3D" id="6.10.250.3150">
    <property type="match status" value="1"/>
</dbReference>
<evidence type="ECO:0000256" key="1">
    <source>
        <dbReference type="ARBA" id="ARBA00007074"/>
    </source>
</evidence>
<dbReference type="InterPro" id="IPR038765">
    <property type="entry name" value="Papain-like_cys_pep_sf"/>
</dbReference>
<accession>W7CVW4</accession>
<keyword evidence="2" id="KW-0645">Protease</keyword>
<dbReference type="EMBL" id="AODH01000022">
    <property type="protein sequence ID" value="EUJ40026.1"/>
    <property type="molecule type" value="Genomic_DNA"/>
</dbReference>
<evidence type="ECO:0000256" key="6">
    <source>
        <dbReference type="SAM" id="Coils"/>
    </source>
</evidence>
<dbReference type="Proteomes" id="UP000019243">
    <property type="component" value="Unassembled WGS sequence"/>
</dbReference>
<dbReference type="Pfam" id="PF24568">
    <property type="entry name" value="CC_PcsB"/>
    <property type="match status" value="1"/>
</dbReference>
<protein>
    <submittedName>
        <fullName evidence="10">Peptidoglycan lytic protein P45</fullName>
    </submittedName>
</protein>
<dbReference type="PROSITE" id="PS51935">
    <property type="entry name" value="NLPC_P60"/>
    <property type="match status" value="1"/>
</dbReference>
<sequence>MKTSKIIAIALAAAITVSPFAGVVSSTNVSANESSAKIAANKAEMKSQLAQLVEEEQSVSAKIKADQATFKNLKADQAKLEKAMKETEAAIAKRKAKLDERARSMQTSNTSSSIVEAIFEADSITDAAASVMAYSKFQNADVSIVKAQEKDEKKLAANNKTLSAKVSSQRSIIAANEVAAGKLAAQKAEKEVLVAKLADDEAAAKKAEKAAAALAAAANVEPIKTVERVQADTTKDTDDKVVTVAVQDNTTVTPSKTASKPAKDEDKATNNAGNVQAGVAGAIQEAYKYAGQAYGGGAVPGNFDCSGLVMWSYAKAGISLPRTAAAQYGATTRISESQAQAGDLVFFSDGGISHVGIYLGGGQMFNSQNNGIQTDNIHGAYWGEHLAGFGRIN</sequence>
<evidence type="ECO:0000256" key="3">
    <source>
        <dbReference type="ARBA" id="ARBA00022729"/>
    </source>
</evidence>